<dbReference type="EMBL" id="BAABLV010000006">
    <property type="protein sequence ID" value="GAA4890520.1"/>
    <property type="molecule type" value="Genomic_DNA"/>
</dbReference>
<dbReference type="SMART" id="SM00354">
    <property type="entry name" value="HTH_LACI"/>
    <property type="match status" value="1"/>
</dbReference>
<evidence type="ECO:0000313" key="6">
    <source>
        <dbReference type="Proteomes" id="UP001501521"/>
    </source>
</evidence>
<evidence type="ECO:0000256" key="2">
    <source>
        <dbReference type="ARBA" id="ARBA00023125"/>
    </source>
</evidence>
<dbReference type="PANTHER" id="PTHR30146">
    <property type="entry name" value="LACI-RELATED TRANSCRIPTIONAL REPRESSOR"/>
    <property type="match status" value="1"/>
</dbReference>
<dbReference type="InterPro" id="IPR028082">
    <property type="entry name" value="Peripla_BP_I"/>
</dbReference>
<organism evidence="5 6">
    <name type="scientific">Tessaracoccus lubricantis</name>
    <dbReference type="NCBI Taxonomy" id="545543"/>
    <lineage>
        <taxon>Bacteria</taxon>
        <taxon>Bacillati</taxon>
        <taxon>Actinomycetota</taxon>
        <taxon>Actinomycetes</taxon>
        <taxon>Propionibacteriales</taxon>
        <taxon>Propionibacteriaceae</taxon>
        <taxon>Tessaracoccus</taxon>
    </lineage>
</organism>
<protein>
    <submittedName>
        <fullName evidence="5">LacI family DNA-binding transcriptional regulator</fullName>
    </submittedName>
</protein>
<keyword evidence="3" id="KW-0804">Transcription</keyword>
<proteinExistence type="predicted"/>
<dbReference type="Gene3D" id="3.40.50.2300">
    <property type="match status" value="2"/>
</dbReference>
<dbReference type="RefSeq" id="WP_345578146.1">
    <property type="nucleotide sequence ID" value="NZ_BAABLV010000006.1"/>
</dbReference>
<comment type="caution">
    <text evidence="5">The sequence shown here is derived from an EMBL/GenBank/DDBJ whole genome shotgun (WGS) entry which is preliminary data.</text>
</comment>
<name>A0ABP9F1F9_9ACTN</name>
<dbReference type="Pfam" id="PF00356">
    <property type="entry name" value="LacI"/>
    <property type="match status" value="1"/>
</dbReference>
<dbReference type="Gene3D" id="1.10.260.40">
    <property type="entry name" value="lambda repressor-like DNA-binding domains"/>
    <property type="match status" value="1"/>
</dbReference>
<dbReference type="InterPro" id="IPR046335">
    <property type="entry name" value="LacI/GalR-like_sensor"/>
</dbReference>
<evidence type="ECO:0000256" key="1">
    <source>
        <dbReference type="ARBA" id="ARBA00023015"/>
    </source>
</evidence>
<dbReference type="PROSITE" id="PS50932">
    <property type="entry name" value="HTH_LACI_2"/>
    <property type="match status" value="1"/>
</dbReference>
<accession>A0ABP9F1F9</accession>
<keyword evidence="2 5" id="KW-0238">DNA-binding</keyword>
<keyword evidence="1" id="KW-0805">Transcription regulation</keyword>
<evidence type="ECO:0000313" key="5">
    <source>
        <dbReference type="EMBL" id="GAA4890520.1"/>
    </source>
</evidence>
<dbReference type="InterPro" id="IPR010982">
    <property type="entry name" value="Lambda_DNA-bd_dom_sf"/>
</dbReference>
<dbReference type="PANTHER" id="PTHR30146:SF153">
    <property type="entry name" value="LACTOSE OPERON REPRESSOR"/>
    <property type="match status" value="1"/>
</dbReference>
<dbReference type="SUPFAM" id="SSF53822">
    <property type="entry name" value="Periplasmic binding protein-like I"/>
    <property type="match status" value="1"/>
</dbReference>
<dbReference type="GO" id="GO:0003677">
    <property type="term" value="F:DNA binding"/>
    <property type="evidence" value="ECO:0007669"/>
    <property type="project" value="UniProtKB-KW"/>
</dbReference>
<dbReference type="Proteomes" id="UP001501521">
    <property type="component" value="Unassembled WGS sequence"/>
</dbReference>
<dbReference type="SUPFAM" id="SSF47413">
    <property type="entry name" value="lambda repressor-like DNA-binding domains"/>
    <property type="match status" value="1"/>
</dbReference>
<dbReference type="InterPro" id="IPR000843">
    <property type="entry name" value="HTH_LacI"/>
</dbReference>
<evidence type="ECO:0000259" key="4">
    <source>
        <dbReference type="PROSITE" id="PS50932"/>
    </source>
</evidence>
<dbReference type="CDD" id="cd01392">
    <property type="entry name" value="HTH_LacI"/>
    <property type="match status" value="1"/>
</dbReference>
<evidence type="ECO:0000256" key="3">
    <source>
        <dbReference type="ARBA" id="ARBA00023163"/>
    </source>
</evidence>
<gene>
    <name evidence="5" type="ORF">GCM10025789_03810</name>
</gene>
<feature type="domain" description="HTH lacI-type" evidence="4">
    <location>
        <begin position="10"/>
        <end position="57"/>
    </location>
</feature>
<reference evidence="6" key="1">
    <citation type="journal article" date="2019" name="Int. J. Syst. Evol. Microbiol.">
        <title>The Global Catalogue of Microorganisms (GCM) 10K type strain sequencing project: providing services to taxonomists for standard genome sequencing and annotation.</title>
        <authorList>
            <consortium name="The Broad Institute Genomics Platform"/>
            <consortium name="The Broad Institute Genome Sequencing Center for Infectious Disease"/>
            <person name="Wu L."/>
            <person name="Ma J."/>
        </authorList>
    </citation>
    <scope>NUCLEOTIDE SEQUENCE [LARGE SCALE GENOMIC DNA]</scope>
    <source>
        <strain evidence="6">JCM 19125</strain>
    </source>
</reference>
<dbReference type="Pfam" id="PF13377">
    <property type="entry name" value="Peripla_BP_3"/>
    <property type="match status" value="1"/>
</dbReference>
<sequence length="346" mass="35941">MDTTLPVGKPTLAEVAARAKVSLATASKVANGRPDVAAGTRARVEQAIFDLGYETNRRQTPGSRPSIAFLADILTSAYAMEVLRGAVEAAEQLGIDLAVERTHRSNDPAGPPTSASLTQRLLAANRVGAVLLTSGVREDVYSSLVGARLPMVVIDPIDSTHPDVISVGSTNWLGGRSAAEHLLGLGHRRIAALGGPGNSMSATARLDGFLSACRAAGTPVPDEWLRRCAFDADEAAAVATEWLTAGDAPPTAIMTGSDSQALGVLRAAHALGVRIPDELSVVGYDDTLMAAWASPGLTSVRQPLADIGRRAVETAFTIHLGQEPESRHIELATTLVVRGSTGAPPA</sequence>
<keyword evidence="6" id="KW-1185">Reference proteome</keyword>